<keyword evidence="1" id="KW-0433">Leucine-rich repeat</keyword>
<evidence type="ECO:0000313" key="3">
    <source>
        <dbReference type="EMBL" id="SMF84296.1"/>
    </source>
</evidence>
<dbReference type="InterPro" id="IPR050836">
    <property type="entry name" value="SDS22/Internalin_LRR"/>
</dbReference>
<reference evidence="4" key="1">
    <citation type="submission" date="2017-04" db="EMBL/GenBank/DDBJ databases">
        <authorList>
            <person name="Varghese N."/>
            <person name="Submissions S."/>
        </authorList>
    </citation>
    <scope>NUCLEOTIDE SEQUENCE [LARGE SCALE GENOMIC DNA]</scope>
    <source>
        <strain evidence="4">RKEM611</strain>
    </source>
</reference>
<dbReference type="EMBL" id="FWZT01000053">
    <property type="protein sequence ID" value="SMF84296.1"/>
    <property type="molecule type" value="Genomic_DNA"/>
</dbReference>
<dbReference type="Proteomes" id="UP000192907">
    <property type="component" value="Unassembled WGS sequence"/>
</dbReference>
<dbReference type="AlphaFoldDB" id="A0A1Y6CRK2"/>
<dbReference type="Pfam" id="PF12799">
    <property type="entry name" value="LRR_4"/>
    <property type="match status" value="1"/>
</dbReference>
<evidence type="ECO:0000256" key="1">
    <source>
        <dbReference type="ARBA" id="ARBA00022614"/>
    </source>
</evidence>
<keyword evidence="4" id="KW-1185">Reference proteome</keyword>
<organism evidence="3 4">
    <name type="scientific">Pseudobacteriovorax antillogorgiicola</name>
    <dbReference type="NCBI Taxonomy" id="1513793"/>
    <lineage>
        <taxon>Bacteria</taxon>
        <taxon>Pseudomonadati</taxon>
        <taxon>Bdellovibrionota</taxon>
        <taxon>Oligoflexia</taxon>
        <taxon>Oligoflexales</taxon>
        <taxon>Pseudobacteriovoracaceae</taxon>
        <taxon>Pseudobacteriovorax</taxon>
    </lineage>
</organism>
<dbReference type="Gene3D" id="3.80.10.10">
    <property type="entry name" value="Ribonuclease Inhibitor"/>
    <property type="match status" value="1"/>
</dbReference>
<evidence type="ECO:0000313" key="4">
    <source>
        <dbReference type="Proteomes" id="UP000192907"/>
    </source>
</evidence>
<protein>
    <submittedName>
        <fullName evidence="3">Leucine Rich repeat-containing protein</fullName>
    </submittedName>
</protein>
<proteinExistence type="predicted"/>
<evidence type="ECO:0000256" key="2">
    <source>
        <dbReference type="ARBA" id="ARBA00022737"/>
    </source>
</evidence>
<dbReference type="InterPro" id="IPR001611">
    <property type="entry name" value="Leu-rich_rpt"/>
</dbReference>
<name>A0A1Y6CRK2_9BACT</name>
<dbReference type="InterPro" id="IPR025875">
    <property type="entry name" value="Leu-rich_rpt_4"/>
</dbReference>
<accession>A0A1Y6CRK2</accession>
<dbReference type="RefSeq" id="WP_159455766.1">
    <property type="nucleotide sequence ID" value="NZ_FWZT01000053.1"/>
</dbReference>
<dbReference type="SUPFAM" id="SSF52075">
    <property type="entry name" value="Outer arm dynein light chain 1"/>
    <property type="match status" value="1"/>
</dbReference>
<dbReference type="InterPro" id="IPR032675">
    <property type="entry name" value="LRR_dom_sf"/>
</dbReference>
<dbReference type="PANTHER" id="PTHR46652">
    <property type="entry name" value="LEUCINE-RICH REPEAT AND IQ DOMAIN-CONTAINING PROTEIN 1-RELATED"/>
    <property type="match status" value="1"/>
</dbReference>
<sequence length="221" mass="24843">MRFFLFLSLAIACQRSESPSKLQAFKDVKKAVIRDDGLYNVICLDGRIETAVSLKQIEADQVCVETDPDEPVNENEVQFVSLCENPSSIGVETTIARLRKDTGHQGCKVLFNAIDRKESLIIFDLPPVTPEAITNLEPLAFFTKLKKLMIFGQKVYNLQPLSNLVNLEELRLQHNHVVSLEALAELPNLRLLDVSFNKHVDLRATVSFPALEVLIAEQDEP</sequence>
<dbReference type="PROSITE" id="PS51450">
    <property type="entry name" value="LRR"/>
    <property type="match status" value="1"/>
</dbReference>
<dbReference type="PANTHER" id="PTHR46652:SF3">
    <property type="entry name" value="LEUCINE-RICH REPEAT-CONTAINING PROTEIN 9"/>
    <property type="match status" value="1"/>
</dbReference>
<dbReference type="STRING" id="1513793.SAMN06296036_1534"/>
<keyword evidence="2" id="KW-0677">Repeat</keyword>
<gene>
    <name evidence="3" type="ORF">SAMN06296036_1534</name>
</gene>